<dbReference type="Proteomes" id="UP000250241">
    <property type="component" value="Chromosome"/>
</dbReference>
<protein>
    <submittedName>
        <fullName evidence="1">Possible surface protein</fullName>
    </submittedName>
</protein>
<gene>
    <name evidence="1" type="ORF">RA11412_1866</name>
</gene>
<dbReference type="EMBL" id="AP017895">
    <property type="protein sequence ID" value="BAV88165.1"/>
    <property type="molecule type" value="Genomic_DNA"/>
</dbReference>
<proteinExistence type="predicted"/>
<evidence type="ECO:0000313" key="2">
    <source>
        <dbReference type="Proteomes" id="UP000250241"/>
    </source>
</evidence>
<reference evidence="1 2" key="1">
    <citation type="submission" date="2016-10" db="EMBL/GenBank/DDBJ databases">
        <title>Genome sequence of Rothia aeria strain JCM11412.</title>
        <authorList>
            <person name="Nambu T."/>
        </authorList>
    </citation>
    <scope>NUCLEOTIDE SEQUENCE [LARGE SCALE GENOMIC DNA]</scope>
    <source>
        <strain evidence="1 2">JCM 11412</strain>
    </source>
</reference>
<accession>A0A2Z5R077</accession>
<dbReference type="SUPFAM" id="SSF52058">
    <property type="entry name" value="L domain-like"/>
    <property type="match status" value="1"/>
</dbReference>
<evidence type="ECO:0000313" key="1">
    <source>
        <dbReference type="EMBL" id="BAV88165.1"/>
    </source>
</evidence>
<dbReference type="PANTHER" id="PTHR47186:SF3">
    <property type="entry name" value="OS09G0267800 PROTEIN"/>
    <property type="match status" value="1"/>
</dbReference>
<dbReference type="Gene3D" id="3.80.10.10">
    <property type="entry name" value="Ribonuclease Inhibitor"/>
    <property type="match status" value="1"/>
</dbReference>
<dbReference type="InterPro" id="IPR032675">
    <property type="entry name" value="LRR_dom_sf"/>
</dbReference>
<dbReference type="KEGG" id="raj:RA11412_1866"/>
<dbReference type="PANTHER" id="PTHR47186">
    <property type="entry name" value="LEUCINE-RICH REPEAT-CONTAINING PROTEIN 57"/>
    <property type="match status" value="1"/>
</dbReference>
<keyword evidence="2" id="KW-1185">Reference proteome</keyword>
<dbReference type="AlphaFoldDB" id="A0A2Z5R077"/>
<sequence>MGGYIYGLPKFWEINSNFAEFLQDLHQYKNKVHELDRIQFSEGANLQTIFPVLWEEVLQHHPSIHLRFYAYSNFDVDWIASFTDLENLSIEVGGNNSIIRNLEKLAEFQSLKSLVLSADNGFGNLNFLNGVNPKLQELYLCSKTKSAKSDLSVLTSFQHLETLSLLNLEKNLDKAVSSLSALEKLTLRSISKPQHIDFINGLKNLQFLTLQLCSFENIDAAAQLLKLKYLQLWRLPKLENLDFVSQMQGLQFLFVETLNGITRFPKVAGLKHLRRVKIASCKNLTDFSEVAYSHSIREFAVQNATQPNLDIYIPIIENQHIENLGIGHEKAAIQKEMQALAQKHGREQITVCMYPDFEQFVFE</sequence>
<dbReference type="GeneID" id="93860761"/>
<name>A0A2Z5R077_9MICC</name>
<dbReference type="RefSeq" id="WP_126926430.1">
    <property type="nucleotide sequence ID" value="NZ_CAURCD010000029.1"/>
</dbReference>
<organism evidence="1 2">
    <name type="scientific">Rothia aeria</name>
    <dbReference type="NCBI Taxonomy" id="172042"/>
    <lineage>
        <taxon>Bacteria</taxon>
        <taxon>Bacillati</taxon>
        <taxon>Actinomycetota</taxon>
        <taxon>Actinomycetes</taxon>
        <taxon>Micrococcales</taxon>
        <taxon>Micrococcaceae</taxon>
        <taxon>Rothia</taxon>
    </lineage>
</organism>